<dbReference type="PANTHER" id="PTHR33204">
    <property type="entry name" value="TRANSCRIPTIONAL REGULATOR, MARR FAMILY"/>
    <property type="match status" value="1"/>
</dbReference>
<evidence type="ECO:0000313" key="6">
    <source>
        <dbReference type="Proteomes" id="UP000290932"/>
    </source>
</evidence>
<dbReference type="SUPFAM" id="SSF46785">
    <property type="entry name" value="Winged helix' DNA-binding domain"/>
    <property type="match status" value="1"/>
</dbReference>
<protein>
    <submittedName>
        <fullName evidence="5">HxlR family transcriptional regulator</fullName>
    </submittedName>
</protein>
<name>A0A498H3B9_9EURY</name>
<keyword evidence="3" id="KW-0804">Transcription</keyword>
<dbReference type="Pfam" id="PF01638">
    <property type="entry name" value="HxlR"/>
    <property type="match status" value="1"/>
</dbReference>
<reference evidence="5 6" key="1">
    <citation type="journal article" date="2015" name="Int. J. Syst. Evol. Microbiol.">
        <title>Methanoculleus taiwanensis sp. nov., a methanogen isolated from deep marine sediment at the deformation front area near Taiwan.</title>
        <authorList>
            <person name="Weng C.Y."/>
            <person name="Chen S.C."/>
            <person name="Lai M.C."/>
            <person name="Wu S.Y."/>
            <person name="Lin S."/>
            <person name="Yang T.F."/>
            <person name="Chen P.C."/>
        </authorList>
    </citation>
    <scope>NUCLEOTIDE SEQUENCE [LARGE SCALE GENOMIC DNA]</scope>
    <source>
        <strain evidence="5 6">CYW4</strain>
    </source>
</reference>
<keyword evidence="2" id="KW-0238">DNA-binding</keyword>
<dbReference type="AlphaFoldDB" id="A0A498H3B9"/>
<sequence>MHESCTVNQTVRYIAKRWTLLLILELYKGERYTRRFSELRDALSGITPKVLSERLKELEDEGILTRNVDATAFPVRTEYTLTESGLEIVDIIRDIKRWALKWKIDNIPCGEQDCKDCVL</sequence>
<dbReference type="RefSeq" id="WP_128694260.1">
    <property type="nucleotide sequence ID" value="NZ_LHQS01000002.1"/>
</dbReference>
<dbReference type="InterPro" id="IPR036390">
    <property type="entry name" value="WH_DNA-bd_sf"/>
</dbReference>
<gene>
    <name evidence="5" type="ORF">ABH15_10355</name>
</gene>
<evidence type="ECO:0000256" key="3">
    <source>
        <dbReference type="ARBA" id="ARBA00023163"/>
    </source>
</evidence>
<evidence type="ECO:0000313" key="5">
    <source>
        <dbReference type="EMBL" id="RXE56466.1"/>
    </source>
</evidence>
<evidence type="ECO:0000256" key="1">
    <source>
        <dbReference type="ARBA" id="ARBA00023015"/>
    </source>
</evidence>
<accession>A0A498H3B9</accession>
<dbReference type="InterPro" id="IPR002577">
    <property type="entry name" value="HTH_HxlR"/>
</dbReference>
<dbReference type="PROSITE" id="PS51118">
    <property type="entry name" value="HTH_HXLR"/>
    <property type="match status" value="1"/>
</dbReference>
<evidence type="ECO:0000256" key="2">
    <source>
        <dbReference type="ARBA" id="ARBA00023125"/>
    </source>
</evidence>
<dbReference type="InterPro" id="IPR036388">
    <property type="entry name" value="WH-like_DNA-bd_sf"/>
</dbReference>
<dbReference type="GO" id="GO:0003677">
    <property type="term" value="F:DNA binding"/>
    <property type="evidence" value="ECO:0007669"/>
    <property type="project" value="UniProtKB-KW"/>
</dbReference>
<dbReference type="PANTHER" id="PTHR33204:SF18">
    <property type="entry name" value="TRANSCRIPTIONAL REGULATORY PROTEIN"/>
    <property type="match status" value="1"/>
</dbReference>
<organism evidence="5 6">
    <name type="scientific">Methanoculleus taiwanensis</name>
    <dbReference type="NCBI Taxonomy" id="1550565"/>
    <lineage>
        <taxon>Archaea</taxon>
        <taxon>Methanobacteriati</taxon>
        <taxon>Methanobacteriota</taxon>
        <taxon>Stenosarchaea group</taxon>
        <taxon>Methanomicrobia</taxon>
        <taxon>Methanomicrobiales</taxon>
        <taxon>Methanomicrobiaceae</taxon>
        <taxon>Methanoculleus</taxon>
    </lineage>
</organism>
<dbReference type="OrthoDB" id="147589at2157"/>
<comment type="caution">
    <text evidence="5">The sequence shown here is derived from an EMBL/GenBank/DDBJ whole genome shotgun (WGS) entry which is preliminary data.</text>
</comment>
<dbReference type="Gene3D" id="1.10.10.10">
    <property type="entry name" value="Winged helix-like DNA-binding domain superfamily/Winged helix DNA-binding domain"/>
    <property type="match status" value="1"/>
</dbReference>
<dbReference type="Proteomes" id="UP000290932">
    <property type="component" value="Unassembled WGS sequence"/>
</dbReference>
<proteinExistence type="predicted"/>
<evidence type="ECO:0000259" key="4">
    <source>
        <dbReference type="PROSITE" id="PS51118"/>
    </source>
</evidence>
<dbReference type="EMBL" id="LHQS01000002">
    <property type="protein sequence ID" value="RXE56466.1"/>
    <property type="molecule type" value="Genomic_DNA"/>
</dbReference>
<keyword evidence="6" id="KW-1185">Reference proteome</keyword>
<keyword evidence="1" id="KW-0805">Transcription regulation</keyword>
<feature type="domain" description="HTH hxlR-type" evidence="4">
    <location>
        <begin position="5"/>
        <end position="107"/>
    </location>
</feature>